<keyword evidence="1" id="KW-0472">Membrane</keyword>
<feature type="transmembrane region" description="Helical" evidence="1">
    <location>
        <begin position="12"/>
        <end position="32"/>
    </location>
</feature>
<feature type="non-terminal residue" evidence="2">
    <location>
        <position position="53"/>
    </location>
</feature>
<evidence type="ECO:0000313" key="2">
    <source>
        <dbReference type="EMBL" id="GAI23889.1"/>
    </source>
</evidence>
<evidence type="ECO:0008006" key="3">
    <source>
        <dbReference type="Google" id="ProtNLM"/>
    </source>
</evidence>
<organism evidence="2">
    <name type="scientific">marine sediment metagenome</name>
    <dbReference type="NCBI Taxonomy" id="412755"/>
    <lineage>
        <taxon>unclassified sequences</taxon>
        <taxon>metagenomes</taxon>
        <taxon>ecological metagenomes</taxon>
    </lineage>
</organism>
<proteinExistence type="predicted"/>
<evidence type="ECO:0000256" key="1">
    <source>
        <dbReference type="SAM" id="Phobius"/>
    </source>
</evidence>
<reference evidence="2" key="1">
    <citation type="journal article" date="2014" name="Front. Microbiol.">
        <title>High frequency of phylogenetically diverse reductive dehalogenase-homologous genes in deep subseafloor sedimentary metagenomes.</title>
        <authorList>
            <person name="Kawai M."/>
            <person name="Futagami T."/>
            <person name="Toyoda A."/>
            <person name="Takaki Y."/>
            <person name="Nishi S."/>
            <person name="Hori S."/>
            <person name="Arai W."/>
            <person name="Tsubouchi T."/>
            <person name="Morono Y."/>
            <person name="Uchiyama I."/>
            <person name="Ito T."/>
            <person name="Fujiyama A."/>
            <person name="Inagaki F."/>
            <person name="Takami H."/>
        </authorList>
    </citation>
    <scope>NUCLEOTIDE SEQUENCE</scope>
    <source>
        <strain evidence="2">Expedition CK06-06</strain>
    </source>
</reference>
<comment type="caution">
    <text evidence="2">The sequence shown here is derived from an EMBL/GenBank/DDBJ whole genome shotgun (WGS) entry which is preliminary data.</text>
</comment>
<accession>X1NYZ7</accession>
<dbReference type="EMBL" id="BARV01022776">
    <property type="protein sequence ID" value="GAI23889.1"/>
    <property type="molecule type" value="Genomic_DNA"/>
</dbReference>
<dbReference type="AlphaFoldDB" id="X1NYZ7"/>
<protein>
    <recommendedName>
        <fullName evidence="3">ABC transporter permease</fullName>
    </recommendedName>
</protein>
<sequence length="53" mass="5496">MSRTQRMLGRVVQGVIAILVIATVNFLLIRAAPGDPVSVMAGEAGASDPQFVA</sequence>
<keyword evidence="1" id="KW-0812">Transmembrane</keyword>
<keyword evidence="1" id="KW-1133">Transmembrane helix</keyword>
<name>X1NYZ7_9ZZZZ</name>
<gene>
    <name evidence="2" type="ORF">S06H3_37480</name>
</gene>